<sequence>MVYNIFRPQIGRNVEVYVDDMLIKGKNASDHITNLEETFKDLQKYRLNSTFPNAFGVRGRRFLGFMVTERDIEANPLKIKAILDIRVPTNVNEGLFLNACGILPHVGHLRYVSYISGQRLMSVLGLGLLAYVMGAFKGVYMGYPLWKTVSCPRTEGSGSAREAAWKRKKSIKRVIK</sequence>
<dbReference type="SUPFAM" id="SSF56672">
    <property type="entry name" value="DNA/RNA polymerases"/>
    <property type="match status" value="1"/>
</dbReference>
<keyword evidence="1" id="KW-1133">Transmembrane helix</keyword>
<dbReference type="Gene3D" id="3.30.70.270">
    <property type="match status" value="1"/>
</dbReference>
<keyword evidence="1" id="KW-0812">Transmembrane</keyword>
<keyword evidence="1" id="KW-0472">Membrane</keyword>
<name>A0AAW2NG81_9LAMI</name>
<protein>
    <recommendedName>
        <fullName evidence="3">Reverse transcriptase domain-containing protein</fullName>
    </recommendedName>
</protein>
<dbReference type="AlphaFoldDB" id="A0AAW2NG81"/>
<reference evidence="2" key="2">
    <citation type="journal article" date="2024" name="Plant">
        <title>Genomic evolution and insights into agronomic trait innovations of Sesamum species.</title>
        <authorList>
            <person name="Miao H."/>
            <person name="Wang L."/>
            <person name="Qu L."/>
            <person name="Liu H."/>
            <person name="Sun Y."/>
            <person name="Le M."/>
            <person name="Wang Q."/>
            <person name="Wei S."/>
            <person name="Zheng Y."/>
            <person name="Lin W."/>
            <person name="Duan Y."/>
            <person name="Cao H."/>
            <person name="Xiong S."/>
            <person name="Wang X."/>
            <person name="Wei L."/>
            <person name="Li C."/>
            <person name="Ma Q."/>
            <person name="Ju M."/>
            <person name="Zhao R."/>
            <person name="Li G."/>
            <person name="Mu C."/>
            <person name="Tian Q."/>
            <person name="Mei H."/>
            <person name="Zhang T."/>
            <person name="Gao T."/>
            <person name="Zhang H."/>
        </authorList>
    </citation>
    <scope>NUCLEOTIDE SEQUENCE</scope>
    <source>
        <strain evidence="2">KEN8</strain>
    </source>
</reference>
<gene>
    <name evidence="2" type="ORF">Scaly_1915000</name>
</gene>
<reference evidence="2" key="1">
    <citation type="submission" date="2020-06" db="EMBL/GenBank/DDBJ databases">
        <authorList>
            <person name="Li T."/>
            <person name="Hu X."/>
            <person name="Zhang T."/>
            <person name="Song X."/>
            <person name="Zhang H."/>
            <person name="Dai N."/>
            <person name="Sheng W."/>
            <person name="Hou X."/>
            <person name="Wei L."/>
        </authorList>
    </citation>
    <scope>NUCLEOTIDE SEQUENCE</scope>
    <source>
        <strain evidence="2">KEN8</strain>
        <tissue evidence="2">Leaf</tissue>
    </source>
</reference>
<comment type="caution">
    <text evidence="2">The sequence shown here is derived from an EMBL/GenBank/DDBJ whole genome shotgun (WGS) entry which is preliminary data.</text>
</comment>
<accession>A0AAW2NG81</accession>
<evidence type="ECO:0008006" key="3">
    <source>
        <dbReference type="Google" id="ProtNLM"/>
    </source>
</evidence>
<proteinExistence type="predicted"/>
<dbReference type="InterPro" id="IPR043128">
    <property type="entry name" value="Rev_trsase/Diguanyl_cyclase"/>
</dbReference>
<dbReference type="InterPro" id="IPR043502">
    <property type="entry name" value="DNA/RNA_pol_sf"/>
</dbReference>
<evidence type="ECO:0000313" key="2">
    <source>
        <dbReference type="EMBL" id="KAL0342524.1"/>
    </source>
</evidence>
<dbReference type="EMBL" id="JACGWM010000011">
    <property type="protein sequence ID" value="KAL0342524.1"/>
    <property type="molecule type" value="Genomic_DNA"/>
</dbReference>
<organism evidence="2">
    <name type="scientific">Sesamum calycinum</name>
    <dbReference type="NCBI Taxonomy" id="2727403"/>
    <lineage>
        <taxon>Eukaryota</taxon>
        <taxon>Viridiplantae</taxon>
        <taxon>Streptophyta</taxon>
        <taxon>Embryophyta</taxon>
        <taxon>Tracheophyta</taxon>
        <taxon>Spermatophyta</taxon>
        <taxon>Magnoliopsida</taxon>
        <taxon>eudicotyledons</taxon>
        <taxon>Gunneridae</taxon>
        <taxon>Pentapetalae</taxon>
        <taxon>asterids</taxon>
        <taxon>lamiids</taxon>
        <taxon>Lamiales</taxon>
        <taxon>Pedaliaceae</taxon>
        <taxon>Sesamum</taxon>
    </lineage>
</organism>
<feature type="transmembrane region" description="Helical" evidence="1">
    <location>
        <begin position="120"/>
        <end position="140"/>
    </location>
</feature>
<evidence type="ECO:0000256" key="1">
    <source>
        <dbReference type="SAM" id="Phobius"/>
    </source>
</evidence>